<dbReference type="Proteomes" id="UP000196778">
    <property type="component" value="Unassembled WGS sequence"/>
</dbReference>
<dbReference type="PANTHER" id="PTHR30514:SF18">
    <property type="entry name" value="RPIR-FAMILY TRANSCRIPTIONAL REGULATOR"/>
    <property type="match status" value="1"/>
</dbReference>
<dbReference type="GO" id="GO:0003677">
    <property type="term" value="F:DNA binding"/>
    <property type="evidence" value="ECO:0007669"/>
    <property type="project" value="InterPro"/>
</dbReference>
<dbReference type="GO" id="GO:0003700">
    <property type="term" value="F:DNA-binding transcription factor activity"/>
    <property type="evidence" value="ECO:0007669"/>
    <property type="project" value="InterPro"/>
</dbReference>
<dbReference type="InterPro" id="IPR047640">
    <property type="entry name" value="RpiR-like"/>
</dbReference>
<feature type="domain" description="HTH rpiR-type" evidence="1">
    <location>
        <begin position="3"/>
        <end position="79"/>
    </location>
</feature>
<dbReference type="SUPFAM" id="SSF46689">
    <property type="entry name" value="Homeodomain-like"/>
    <property type="match status" value="1"/>
</dbReference>
<dbReference type="Gene3D" id="1.10.10.10">
    <property type="entry name" value="Winged helix-like DNA-binding domain superfamily/Winged helix DNA-binding domain"/>
    <property type="match status" value="1"/>
</dbReference>
<organism evidence="2 3">
    <name type="scientific">Mycetocola reblochoni REB411</name>
    <dbReference type="NCBI Taxonomy" id="1255698"/>
    <lineage>
        <taxon>Bacteria</taxon>
        <taxon>Bacillati</taxon>
        <taxon>Actinomycetota</taxon>
        <taxon>Actinomycetes</taxon>
        <taxon>Micrococcales</taxon>
        <taxon>Microbacteriaceae</taxon>
        <taxon>Mycetocola</taxon>
    </lineage>
</organism>
<dbReference type="PROSITE" id="PS51071">
    <property type="entry name" value="HTH_RPIR"/>
    <property type="match status" value="1"/>
</dbReference>
<dbReference type="GO" id="GO:1901135">
    <property type="term" value="P:carbohydrate derivative metabolic process"/>
    <property type="evidence" value="ECO:0007669"/>
    <property type="project" value="InterPro"/>
</dbReference>
<dbReference type="Pfam" id="PF01418">
    <property type="entry name" value="HTH_6"/>
    <property type="match status" value="1"/>
</dbReference>
<proteinExistence type="predicted"/>
<dbReference type="InterPro" id="IPR046348">
    <property type="entry name" value="SIS_dom_sf"/>
</dbReference>
<dbReference type="GO" id="GO:0097367">
    <property type="term" value="F:carbohydrate derivative binding"/>
    <property type="evidence" value="ECO:0007669"/>
    <property type="project" value="InterPro"/>
</dbReference>
<name>A0A1R4IIY6_9MICO</name>
<accession>A0A1R4IIY6</accession>
<dbReference type="RefSeq" id="WP_087136030.1">
    <property type="nucleotide sequence ID" value="NZ_FUKR01000011.1"/>
</dbReference>
<protein>
    <submittedName>
        <fullName evidence="2">Transcriptional regulator, RpiR family</fullName>
    </submittedName>
</protein>
<dbReference type="EMBL" id="FUKR01000011">
    <property type="protein sequence ID" value="SJN19757.1"/>
    <property type="molecule type" value="Genomic_DNA"/>
</dbReference>
<keyword evidence="3" id="KW-1185">Reference proteome</keyword>
<evidence type="ECO:0000259" key="1">
    <source>
        <dbReference type="PROSITE" id="PS51071"/>
    </source>
</evidence>
<evidence type="ECO:0000313" key="2">
    <source>
        <dbReference type="EMBL" id="SJN19757.1"/>
    </source>
</evidence>
<dbReference type="PANTHER" id="PTHR30514">
    <property type="entry name" value="GLUCOKINASE"/>
    <property type="match status" value="1"/>
</dbReference>
<dbReference type="InterPro" id="IPR000281">
    <property type="entry name" value="HTH_RpiR"/>
</dbReference>
<sequence length="277" mass="28513">MTIESWLSARTATTALGTQAERVVQVLARSPQFACYASAREVAERAGVNVSTVVRTSQQLGFAGWPQLRGGLRDEYLASLAAVRPATADATDVAALMLQQDATNLAATTTPENLAAIREIGAAIASAGTTVVLASGSGAGPATILGYLASVYGHDVEVATGSATAQAVAVSRLGSGDCLIVLNVWRLTKALRQLTALGHERGATVAVLTDLRSSPLGADADHVVVTPIEGVDETPSLTAMVAVVQGILAVLAVRTDRDAVGAVERAWERLGLMDDQG</sequence>
<dbReference type="AlphaFoldDB" id="A0A1R4IIY6"/>
<dbReference type="CDD" id="cd05013">
    <property type="entry name" value="SIS_RpiR"/>
    <property type="match status" value="1"/>
</dbReference>
<dbReference type="InterPro" id="IPR009057">
    <property type="entry name" value="Homeodomain-like_sf"/>
</dbReference>
<dbReference type="SUPFAM" id="SSF53697">
    <property type="entry name" value="SIS domain"/>
    <property type="match status" value="1"/>
</dbReference>
<dbReference type="Gene3D" id="3.40.50.10490">
    <property type="entry name" value="Glucose-6-phosphate isomerase like protein, domain 1"/>
    <property type="match status" value="1"/>
</dbReference>
<evidence type="ECO:0000313" key="3">
    <source>
        <dbReference type="Proteomes" id="UP000196778"/>
    </source>
</evidence>
<dbReference type="InterPro" id="IPR035472">
    <property type="entry name" value="RpiR-like_SIS"/>
</dbReference>
<gene>
    <name evidence="2" type="ORF">FM119_02025</name>
</gene>
<reference evidence="3" key="1">
    <citation type="submission" date="2017-02" db="EMBL/GenBank/DDBJ databases">
        <authorList>
            <person name="Dridi B."/>
        </authorList>
    </citation>
    <scope>NUCLEOTIDE SEQUENCE [LARGE SCALE GENOMIC DNA]</scope>
    <source>
        <strain evidence="3">EB411</strain>
    </source>
</reference>
<dbReference type="OrthoDB" id="3812176at2"/>
<dbReference type="InterPro" id="IPR036388">
    <property type="entry name" value="WH-like_DNA-bd_sf"/>
</dbReference>